<evidence type="ECO:0000256" key="1">
    <source>
        <dbReference type="ARBA" id="ARBA00009986"/>
    </source>
</evidence>
<comment type="similarity">
    <text evidence="1">Belongs to the aldehyde dehydrogenase family.</text>
</comment>
<dbReference type="EMBL" id="PGFG01000001">
    <property type="protein sequence ID" value="PJJ75554.1"/>
    <property type="molecule type" value="Genomic_DNA"/>
</dbReference>
<dbReference type="GO" id="GO:0004777">
    <property type="term" value="F:succinate-semialdehyde dehydrogenase (NAD+) activity"/>
    <property type="evidence" value="ECO:0007669"/>
    <property type="project" value="TreeGrafter"/>
</dbReference>
<dbReference type="InterPro" id="IPR016163">
    <property type="entry name" value="Ald_DH_C"/>
</dbReference>
<dbReference type="GO" id="GO:0004030">
    <property type="term" value="F:aldehyde dehydrogenase [NAD(P)+] activity"/>
    <property type="evidence" value="ECO:0007669"/>
    <property type="project" value="InterPro"/>
</dbReference>
<organism evidence="5 6">
    <name type="scientific">Thermoflavifilum aggregans</name>
    <dbReference type="NCBI Taxonomy" id="454188"/>
    <lineage>
        <taxon>Bacteria</taxon>
        <taxon>Pseudomonadati</taxon>
        <taxon>Bacteroidota</taxon>
        <taxon>Chitinophagia</taxon>
        <taxon>Chitinophagales</taxon>
        <taxon>Chitinophagaceae</taxon>
        <taxon>Thermoflavifilum</taxon>
    </lineage>
</organism>
<proteinExistence type="inferred from homology"/>
<evidence type="ECO:0000256" key="2">
    <source>
        <dbReference type="ARBA" id="ARBA00022857"/>
    </source>
</evidence>
<evidence type="ECO:0000259" key="4">
    <source>
        <dbReference type="Pfam" id="PF00171"/>
    </source>
</evidence>
<dbReference type="Pfam" id="PF00171">
    <property type="entry name" value="Aldedh"/>
    <property type="match status" value="1"/>
</dbReference>
<comment type="caution">
    <text evidence="5">The sequence shown here is derived from an EMBL/GenBank/DDBJ whole genome shotgun (WGS) entry which is preliminary data.</text>
</comment>
<dbReference type="RefSeq" id="WP_100314146.1">
    <property type="nucleotide sequence ID" value="NZ_PGFG01000001.1"/>
</dbReference>
<dbReference type="InterPro" id="IPR047110">
    <property type="entry name" value="GABD/Sad-like"/>
</dbReference>
<evidence type="ECO:0000313" key="5">
    <source>
        <dbReference type="EMBL" id="PJJ75554.1"/>
    </source>
</evidence>
<dbReference type="InterPro" id="IPR016160">
    <property type="entry name" value="Ald_DH_CS_CYS"/>
</dbReference>
<evidence type="ECO:0000256" key="3">
    <source>
        <dbReference type="ARBA" id="ARBA00023002"/>
    </source>
</evidence>
<keyword evidence="3" id="KW-0560">Oxidoreductase</keyword>
<sequence>MEWITAINPATEEVTRKYRPDGTSTIQKKLKLAREAVLSWKETSFETRAQILCKAAEILRNRKQEWAELMATEMGKPVAQGRSEAEKCAWVCEYYAQEAAGMLQPMEIPTDASRSYVTFEPLGLILAIMPWNFPFWQVFRFLAPNLMAGNVAVLKHASNAPGCALAIQEIMLQAGLPEGVFQTLMVSSAAVKDLIAHPFIQAVTLTGSTEAGKAVARQAGAYLKKTVLELGGSDPYVVLADADVERAAEICVSSRLINSGQSCIAAKRFIVVKDILNAFTERFVALMQEKNMGDPLQENTDIGPLARTDLRNQLHRQVQRSIQAGAKCLIGGKVPRLKGAFYPPTVLTQVKKGMPAFDEELFGPVAAIIAAKDEQEAIQLANQTSFGLGAAVFTRDLQKGEQIAAHQLQAGNCFVNALVKSDPRLPFGGIKSSGYGRELGLFGIREFVNIKTVYIA</sequence>
<feature type="domain" description="Aldehyde dehydrogenase" evidence="4">
    <location>
        <begin position="4"/>
        <end position="453"/>
    </location>
</feature>
<dbReference type="PROSITE" id="PS00070">
    <property type="entry name" value="ALDEHYDE_DEHYDR_CYS"/>
    <property type="match status" value="1"/>
</dbReference>
<dbReference type="PANTHER" id="PTHR43217">
    <property type="entry name" value="SUCCINATE SEMIALDEHYDE DEHYDROGENASE [NAD(P)+] SAD"/>
    <property type="match status" value="1"/>
</dbReference>
<dbReference type="SUPFAM" id="SSF53720">
    <property type="entry name" value="ALDH-like"/>
    <property type="match status" value="1"/>
</dbReference>
<dbReference type="PANTHER" id="PTHR43217:SF1">
    <property type="entry name" value="SUCCINATE SEMIALDEHYDE DEHYDROGENASE [NAD(P)+] SAD"/>
    <property type="match status" value="1"/>
</dbReference>
<dbReference type="Proteomes" id="UP000230000">
    <property type="component" value="Unassembled WGS sequence"/>
</dbReference>
<dbReference type="FunFam" id="3.40.309.10:FF:000010">
    <property type="entry name" value="Gamma-aminobutyraldehyde dehydrogenase"/>
    <property type="match status" value="1"/>
</dbReference>
<protein>
    <submittedName>
        <fullName evidence="5">Succinate-semialdehyde dehydrogenase/glutarate-semialdehyde dehydrogenase</fullName>
    </submittedName>
</protein>
<dbReference type="Gene3D" id="3.40.309.10">
    <property type="entry name" value="Aldehyde Dehydrogenase, Chain A, domain 2"/>
    <property type="match status" value="1"/>
</dbReference>
<reference evidence="5 6" key="1">
    <citation type="submission" date="2017-11" db="EMBL/GenBank/DDBJ databases">
        <title>Genomic Encyclopedia of Archaeal and Bacterial Type Strains, Phase II (KMG-II): From Individual Species to Whole Genera.</title>
        <authorList>
            <person name="Goeker M."/>
        </authorList>
    </citation>
    <scope>NUCLEOTIDE SEQUENCE [LARGE SCALE GENOMIC DNA]</scope>
    <source>
        <strain evidence="5 6">DSM 27268</strain>
    </source>
</reference>
<dbReference type="OrthoDB" id="629320at2"/>
<dbReference type="InterPro" id="IPR016161">
    <property type="entry name" value="Ald_DH/histidinol_DH"/>
</dbReference>
<dbReference type="Gene3D" id="3.40.605.10">
    <property type="entry name" value="Aldehyde Dehydrogenase, Chain A, domain 1"/>
    <property type="match status" value="1"/>
</dbReference>
<accession>A0A2M9CUG4</accession>
<dbReference type="InterPro" id="IPR044148">
    <property type="entry name" value="ALDH_GabD1-like"/>
</dbReference>
<dbReference type="InterPro" id="IPR016162">
    <property type="entry name" value="Ald_DH_N"/>
</dbReference>
<dbReference type="FunFam" id="3.40.605.10:FF:000012">
    <property type="entry name" value="NAD-dependent succinate-semialdehyde dehydrogenase"/>
    <property type="match status" value="1"/>
</dbReference>
<dbReference type="AlphaFoldDB" id="A0A2M9CUG4"/>
<name>A0A2M9CUG4_9BACT</name>
<gene>
    <name evidence="5" type="ORF">BXY57_1133</name>
</gene>
<dbReference type="InterPro" id="IPR015590">
    <property type="entry name" value="Aldehyde_DH_dom"/>
</dbReference>
<evidence type="ECO:0000313" key="6">
    <source>
        <dbReference type="Proteomes" id="UP000230000"/>
    </source>
</evidence>
<dbReference type="CDD" id="cd07100">
    <property type="entry name" value="ALDH_SSADH1_GabD1"/>
    <property type="match status" value="1"/>
</dbReference>
<keyword evidence="2" id="KW-0521">NADP</keyword>
<keyword evidence="6" id="KW-1185">Reference proteome</keyword>